<dbReference type="EMBL" id="SSTD01004900">
    <property type="protein sequence ID" value="TYK22760.1"/>
    <property type="molecule type" value="Genomic_DNA"/>
</dbReference>
<feature type="compositionally biased region" description="Low complexity" evidence="1">
    <location>
        <begin position="34"/>
        <end position="53"/>
    </location>
</feature>
<reference evidence="4 5" key="1">
    <citation type="submission" date="2019-08" db="EMBL/GenBank/DDBJ databases">
        <title>Draft genome sequences of two oriental melons (Cucumis melo L. var makuwa).</title>
        <authorList>
            <person name="Kwon S.-Y."/>
        </authorList>
    </citation>
    <scope>NUCLEOTIDE SEQUENCE [LARGE SCALE GENOMIC DNA]</scope>
    <source>
        <strain evidence="5">cv. Chang Bougi</strain>
        <strain evidence="4">cv. SW 3</strain>
        <tissue evidence="3">Leaf</tissue>
    </source>
</reference>
<dbReference type="Proteomes" id="UP000321947">
    <property type="component" value="Unassembled WGS sequence"/>
</dbReference>
<comment type="caution">
    <text evidence="3">The sequence shown here is derived from an EMBL/GenBank/DDBJ whole genome shotgun (WGS) entry which is preliminary data.</text>
</comment>
<keyword evidence="3" id="KW-0548">Nucleotidyltransferase</keyword>
<accession>A0A5D3DHC8</accession>
<protein>
    <submittedName>
        <fullName evidence="3">Reverse transcriptase</fullName>
    </submittedName>
</protein>
<evidence type="ECO:0000256" key="1">
    <source>
        <dbReference type="SAM" id="MobiDB-lite"/>
    </source>
</evidence>
<evidence type="ECO:0000313" key="4">
    <source>
        <dbReference type="Proteomes" id="UP000321393"/>
    </source>
</evidence>
<dbReference type="EMBL" id="SSTE01008633">
    <property type="protein sequence ID" value="KAA0054972.1"/>
    <property type="molecule type" value="Genomic_DNA"/>
</dbReference>
<dbReference type="GO" id="GO:0003964">
    <property type="term" value="F:RNA-directed DNA polymerase activity"/>
    <property type="evidence" value="ECO:0007669"/>
    <property type="project" value="UniProtKB-KW"/>
</dbReference>
<evidence type="ECO:0000313" key="2">
    <source>
        <dbReference type="EMBL" id="KAA0054972.1"/>
    </source>
</evidence>
<sequence length="206" mass="22094">MAHQGSVLETPRRPPGGKKRSSNEKQNSGHAYISETTSANTSQSTSPTASQTKTSTLGVIAQLGFRNTISYAPCVGNEKIRIADGSLAPIAGKGQIVPFDGFALQNVLHDMSSRRKIGTARHSKGLYILDDDTSCSSLSRASLLSSYFSTFERDCISCDVCILSGQNNIESLFPHNHINLHNHLPSSIVTFGVLPRSPPHQESGGL</sequence>
<evidence type="ECO:0000313" key="3">
    <source>
        <dbReference type="EMBL" id="TYK22760.1"/>
    </source>
</evidence>
<dbReference type="AlphaFoldDB" id="A0A5D3DHC8"/>
<evidence type="ECO:0000313" key="5">
    <source>
        <dbReference type="Proteomes" id="UP000321947"/>
    </source>
</evidence>
<proteinExistence type="predicted"/>
<feature type="region of interest" description="Disordered" evidence="1">
    <location>
        <begin position="1"/>
        <end position="53"/>
    </location>
</feature>
<keyword evidence="3" id="KW-0808">Transferase</keyword>
<keyword evidence="3" id="KW-0695">RNA-directed DNA polymerase</keyword>
<organism evidence="3 5">
    <name type="scientific">Cucumis melo var. makuwa</name>
    <name type="common">Oriental melon</name>
    <dbReference type="NCBI Taxonomy" id="1194695"/>
    <lineage>
        <taxon>Eukaryota</taxon>
        <taxon>Viridiplantae</taxon>
        <taxon>Streptophyta</taxon>
        <taxon>Embryophyta</taxon>
        <taxon>Tracheophyta</taxon>
        <taxon>Spermatophyta</taxon>
        <taxon>Magnoliopsida</taxon>
        <taxon>eudicotyledons</taxon>
        <taxon>Gunneridae</taxon>
        <taxon>Pentapetalae</taxon>
        <taxon>rosids</taxon>
        <taxon>fabids</taxon>
        <taxon>Cucurbitales</taxon>
        <taxon>Cucurbitaceae</taxon>
        <taxon>Benincaseae</taxon>
        <taxon>Cucumis</taxon>
    </lineage>
</organism>
<gene>
    <name evidence="3" type="ORF">E5676_scaffold1163G00920</name>
    <name evidence="2" type="ORF">E6C27_scaffold43052G001170</name>
</gene>
<name>A0A5D3DHC8_CUCMM</name>
<dbReference type="Proteomes" id="UP000321393">
    <property type="component" value="Unassembled WGS sequence"/>
</dbReference>
<dbReference type="OrthoDB" id="1745225at2759"/>